<dbReference type="Gene3D" id="3.10.310.30">
    <property type="match status" value="1"/>
</dbReference>
<dbReference type="OrthoDB" id="9803668at2"/>
<dbReference type="EMBL" id="AZDI01000009">
    <property type="protein sequence ID" value="KRK45401.1"/>
    <property type="molecule type" value="Genomic_DNA"/>
</dbReference>
<dbReference type="PANTHER" id="PTHR47618:SF1">
    <property type="entry name" value="BIFUNCTIONAL OLIGORIBONUCLEASE AND PAP PHOSPHATASE NRNA"/>
    <property type="match status" value="1"/>
</dbReference>
<evidence type="ECO:0000313" key="3">
    <source>
        <dbReference type="EMBL" id="KRK45401.1"/>
    </source>
</evidence>
<comment type="caution">
    <text evidence="3">The sequence shown here is derived from an EMBL/GenBank/DDBJ whole genome shotgun (WGS) entry which is preliminary data.</text>
</comment>
<dbReference type="PANTHER" id="PTHR47618">
    <property type="entry name" value="BIFUNCTIONAL OLIGORIBONUCLEASE AND PAP PHOSPHATASE NRNA"/>
    <property type="match status" value="1"/>
</dbReference>
<dbReference type="InterPro" id="IPR001667">
    <property type="entry name" value="DDH_dom"/>
</dbReference>
<sequence length="317" mass="34846">MKIELEILKKIKQFDTIIIHRHQSPDPDAIGSQSGLAAIIRASFPEKKVYQVGAPSAGLAWISDQDEIADDLYNDALVIVIDTANRPRIEDDRYTTGAYLIKLDHHPNEDVYGDLVWVKTGASSSSELVMDLVDQVEGGLTVTDDAARMLYAGIVGDTGRFMYSATTAHTMQVVAELMAYHFSTTKINQKMDNITAGVAKLSGYVYDNLVITEHKAAYVVLTHDYLDSIELGDAGSSQIVPLPGKIIEVQCWAIFVQQKDGSYRVRLRSKGPIINQLAKEHDGGGHPMASGARAKDQAEYEEIVKSLDDLARTYTGE</sequence>
<dbReference type="Pfam" id="PF01368">
    <property type="entry name" value="DHH"/>
    <property type="match status" value="1"/>
</dbReference>
<dbReference type="InterPro" id="IPR003156">
    <property type="entry name" value="DHHA1_dom"/>
</dbReference>
<dbReference type="InterPro" id="IPR051319">
    <property type="entry name" value="Oligoribo/pAp-PDE_c-di-AMP_PDE"/>
</dbReference>
<accession>A0A0R1HIU0</accession>
<evidence type="ECO:0000259" key="2">
    <source>
        <dbReference type="Pfam" id="PF02272"/>
    </source>
</evidence>
<dbReference type="RefSeq" id="WP_057974568.1">
    <property type="nucleotide sequence ID" value="NZ_AZDI01000009.1"/>
</dbReference>
<name>A0A0R1HIU0_9LACO</name>
<gene>
    <name evidence="3" type="ORF">FC66_GL001518</name>
</gene>
<proteinExistence type="predicted"/>
<keyword evidence="4" id="KW-1185">Reference proteome</keyword>
<evidence type="ECO:0000259" key="1">
    <source>
        <dbReference type="Pfam" id="PF01368"/>
    </source>
</evidence>
<evidence type="ECO:0000313" key="4">
    <source>
        <dbReference type="Proteomes" id="UP000051450"/>
    </source>
</evidence>
<dbReference type="STRING" id="1423719.FC66_GL001518"/>
<protein>
    <submittedName>
        <fullName evidence="3">Phosphoesterase, DHH family protein</fullName>
    </submittedName>
</protein>
<reference evidence="3 4" key="1">
    <citation type="journal article" date="2015" name="Genome Announc.">
        <title>Expanding the biotechnology potential of lactobacilli through comparative genomics of 213 strains and associated genera.</title>
        <authorList>
            <person name="Sun Z."/>
            <person name="Harris H.M."/>
            <person name="McCann A."/>
            <person name="Guo C."/>
            <person name="Argimon S."/>
            <person name="Zhang W."/>
            <person name="Yang X."/>
            <person name="Jeffery I.B."/>
            <person name="Cooney J.C."/>
            <person name="Kagawa T.F."/>
            <person name="Liu W."/>
            <person name="Song Y."/>
            <person name="Salvetti E."/>
            <person name="Wrobel A."/>
            <person name="Rasinkangas P."/>
            <person name="Parkhill J."/>
            <person name="Rea M.C."/>
            <person name="O'Sullivan O."/>
            <person name="Ritari J."/>
            <person name="Douillard F.P."/>
            <person name="Paul Ross R."/>
            <person name="Yang R."/>
            <person name="Briner A.E."/>
            <person name="Felis G.E."/>
            <person name="de Vos W.M."/>
            <person name="Barrangou R."/>
            <person name="Klaenhammer T.R."/>
            <person name="Caufield P.W."/>
            <person name="Cui Y."/>
            <person name="Zhang H."/>
            <person name="O'Toole P.W."/>
        </authorList>
    </citation>
    <scope>NUCLEOTIDE SEQUENCE [LARGE SCALE GENOMIC DNA]</scope>
    <source>
        <strain evidence="3 4">DSM 15638</strain>
    </source>
</reference>
<dbReference type="Proteomes" id="UP000051450">
    <property type="component" value="Unassembled WGS sequence"/>
</dbReference>
<dbReference type="Pfam" id="PF02272">
    <property type="entry name" value="DHHA1"/>
    <property type="match status" value="1"/>
</dbReference>
<dbReference type="Gene3D" id="3.90.1640.10">
    <property type="entry name" value="inorganic pyrophosphatase (n-terminal core)"/>
    <property type="match status" value="1"/>
</dbReference>
<feature type="domain" description="DDH" evidence="1">
    <location>
        <begin position="17"/>
        <end position="154"/>
    </location>
</feature>
<dbReference type="GO" id="GO:0003676">
    <property type="term" value="F:nucleic acid binding"/>
    <property type="evidence" value="ECO:0007669"/>
    <property type="project" value="InterPro"/>
</dbReference>
<dbReference type="PATRIC" id="fig|1423719.4.peg.1544"/>
<dbReference type="SUPFAM" id="SSF64182">
    <property type="entry name" value="DHH phosphoesterases"/>
    <property type="match status" value="1"/>
</dbReference>
<organism evidence="3 4">
    <name type="scientific">Dellaglioa algida DSM 15638</name>
    <dbReference type="NCBI Taxonomy" id="1423719"/>
    <lineage>
        <taxon>Bacteria</taxon>
        <taxon>Bacillati</taxon>
        <taxon>Bacillota</taxon>
        <taxon>Bacilli</taxon>
        <taxon>Lactobacillales</taxon>
        <taxon>Lactobacillaceae</taxon>
        <taxon>Dellaglioa</taxon>
    </lineage>
</organism>
<dbReference type="AlphaFoldDB" id="A0A0R1HIU0"/>
<feature type="domain" description="DHHA1" evidence="2">
    <location>
        <begin position="237"/>
        <end position="311"/>
    </location>
</feature>
<dbReference type="InterPro" id="IPR038763">
    <property type="entry name" value="DHH_sf"/>
</dbReference>